<evidence type="ECO:0000313" key="1">
    <source>
        <dbReference type="EMBL" id="ELY96309.1"/>
    </source>
</evidence>
<dbReference type="STRING" id="1230458.C484_01305"/>
<sequence>MLTNIDDDRYAQRSLTETVNSAVKRSLGYAARAHSWYREFSEIALMCAVYNIKCAIKQ</sequence>
<organism evidence="1 2">
    <name type="scientific">Natrialba taiwanensis DSM 12281</name>
    <dbReference type="NCBI Taxonomy" id="1230458"/>
    <lineage>
        <taxon>Archaea</taxon>
        <taxon>Methanobacteriati</taxon>
        <taxon>Methanobacteriota</taxon>
        <taxon>Stenosarchaea group</taxon>
        <taxon>Halobacteria</taxon>
        <taxon>Halobacteriales</taxon>
        <taxon>Natrialbaceae</taxon>
        <taxon>Natrialba</taxon>
    </lineage>
</organism>
<reference evidence="1 2" key="1">
    <citation type="journal article" date="2014" name="PLoS Genet.">
        <title>Phylogenetically driven sequencing of extremely halophilic archaea reveals strategies for static and dynamic osmo-response.</title>
        <authorList>
            <person name="Becker E.A."/>
            <person name="Seitzer P.M."/>
            <person name="Tritt A."/>
            <person name="Larsen D."/>
            <person name="Krusor M."/>
            <person name="Yao A.I."/>
            <person name="Wu D."/>
            <person name="Madern D."/>
            <person name="Eisen J.A."/>
            <person name="Darling A.E."/>
            <person name="Facciotti M.T."/>
        </authorList>
    </citation>
    <scope>NUCLEOTIDE SEQUENCE [LARGE SCALE GENOMIC DNA]</scope>
    <source>
        <strain evidence="1 2">DSM 12281</strain>
    </source>
</reference>
<comment type="caution">
    <text evidence="1">The sequence shown here is derived from an EMBL/GenBank/DDBJ whole genome shotgun (WGS) entry which is preliminary data.</text>
</comment>
<dbReference type="PATRIC" id="fig|1230458.4.peg.245"/>
<accession>M0ACP1</accession>
<proteinExistence type="predicted"/>
<name>M0ACP1_9EURY</name>
<evidence type="ECO:0000313" key="2">
    <source>
        <dbReference type="Proteomes" id="UP000011648"/>
    </source>
</evidence>
<keyword evidence="2" id="KW-1185">Reference proteome</keyword>
<dbReference type="EMBL" id="AOIL01000009">
    <property type="protein sequence ID" value="ELY96309.1"/>
    <property type="molecule type" value="Genomic_DNA"/>
</dbReference>
<dbReference type="AlphaFoldDB" id="M0ACP1"/>
<protein>
    <submittedName>
        <fullName evidence="1">Putative transposase (ISH9)</fullName>
    </submittedName>
</protein>
<gene>
    <name evidence="1" type="ORF">C484_01305</name>
</gene>
<dbReference type="Proteomes" id="UP000011648">
    <property type="component" value="Unassembled WGS sequence"/>
</dbReference>